<dbReference type="AlphaFoldDB" id="A0A0D7BPF5"/>
<keyword evidence="1" id="KW-0862">Zinc</keyword>
<reference evidence="4 5" key="1">
    <citation type="journal article" date="2015" name="Fungal Genet. Biol.">
        <title>Evolution of novel wood decay mechanisms in Agaricales revealed by the genome sequences of Fistulina hepatica and Cylindrobasidium torrendii.</title>
        <authorList>
            <person name="Floudas D."/>
            <person name="Held B.W."/>
            <person name="Riley R."/>
            <person name="Nagy L.G."/>
            <person name="Koehler G."/>
            <person name="Ransdell A.S."/>
            <person name="Younus H."/>
            <person name="Chow J."/>
            <person name="Chiniquy J."/>
            <person name="Lipzen A."/>
            <person name="Tritt A."/>
            <person name="Sun H."/>
            <person name="Haridas S."/>
            <person name="LaButti K."/>
            <person name="Ohm R.A."/>
            <person name="Kues U."/>
            <person name="Blanchette R.A."/>
            <person name="Grigoriev I.V."/>
            <person name="Minto R.E."/>
            <person name="Hibbett D.S."/>
        </authorList>
    </citation>
    <scope>NUCLEOTIDE SEQUENCE [LARGE SCALE GENOMIC DNA]</scope>
    <source>
        <strain evidence="4 5">FP15055 ss-10</strain>
    </source>
</reference>
<evidence type="ECO:0000259" key="3">
    <source>
        <dbReference type="PROSITE" id="PS50157"/>
    </source>
</evidence>
<keyword evidence="5" id="KW-1185">Reference proteome</keyword>
<feature type="compositionally biased region" description="Pro residues" evidence="2">
    <location>
        <begin position="217"/>
        <end position="230"/>
    </location>
</feature>
<evidence type="ECO:0000313" key="4">
    <source>
        <dbReference type="EMBL" id="KIY72433.1"/>
    </source>
</evidence>
<dbReference type="PROSITE" id="PS00028">
    <property type="entry name" value="ZINC_FINGER_C2H2_1"/>
    <property type="match status" value="1"/>
</dbReference>
<name>A0A0D7BPF5_9AGAR</name>
<gene>
    <name evidence="4" type="ORF">CYLTODRAFT_486278</name>
</gene>
<evidence type="ECO:0000313" key="5">
    <source>
        <dbReference type="Proteomes" id="UP000054007"/>
    </source>
</evidence>
<dbReference type="GO" id="GO:0008270">
    <property type="term" value="F:zinc ion binding"/>
    <property type="evidence" value="ECO:0007669"/>
    <property type="project" value="UniProtKB-KW"/>
</dbReference>
<feature type="compositionally biased region" description="Basic and acidic residues" evidence="2">
    <location>
        <begin position="9"/>
        <end position="22"/>
    </location>
</feature>
<feature type="region of interest" description="Disordered" evidence="2">
    <location>
        <begin position="181"/>
        <end position="237"/>
    </location>
</feature>
<protein>
    <recommendedName>
        <fullName evidence="3">C2H2-type domain-containing protein</fullName>
    </recommendedName>
</protein>
<dbReference type="InterPro" id="IPR013087">
    <property type="entry name" value="Znf_C2H2_type"/>
</dbReference>
<dbReference type="EMBL" id="KN880443">
    <property type="protein sequence ID" value="KIY72433.1"/>
    <property type="molecule type" value="Genomic_DNA"/>
</dbReference>
<proteinExistence type="predicted"/>
<feature type="domain" description="C2H2-type" evidence="3">
    <location>
        <begin position="375"/>
        <end position="398"/>
    </location>
</feature>
<dbReference type="Gene3D" id="3.30.160.60">
    <property type="entry name" value="Classic Zinc Finger"/>
    <property type="match status" value="1"/>
</dbReference>
<keyword evidence="1" id="KW-0863">Zinc-finger</keyword>
<sequence length="411" mass="44219">MSTSPTHSLFEHDMGTDTHPETIHAASGRPSLRPINTQTPSHQPIDSSSALSHLNTTHTRESSSSPAQLGGYAHTSLTSDVFVGGFSPQPGILFSAASSTSLSPWAPSSAGGIYHPSLSAFSPGDRQTLNDFNFNFNVECDGDGGGVASADTYGRHRSASLNGGSTESLLESSFLAVNERARWRSPREDDDSDGSNYGSPGPSSPNSAYSSPYHSPRFPPTPDSMAPPIPNSIDISDQSPCLGFDAGIRGLTLSDIPATCSMEVSPTGSSSSALEGISPSQIRDTIFGAAYNHPPSSRHDMPSLANAPSPSPSTASQHQQPAPYHAINRGREESAIQKRRRNQAVFICPWCPNADFTTAMRRQAHIDSHHKGKRYTCDNCHKVYKHATSRDRHCRKEHGETYYQGLSKRRT</sequence>
<accession>A0A0D7BPF5</accession>
<feature type="compositionally biased region" description="Polar residues" evidence="2">
    <location>
        <begin position="34"/>
        <end position="67"/>
    </location>
</feature>
<keyword evidence="1" id="KW-0479">Metal-binding</keyword>
<feature type="compositionally biased region" description="Low complexity" evidence="2">
    <location>
        <begin position="194"/>
        <end position="216"/>
    </location>
</feature>
<feature type="compositionally biased region" description="Low complexity" evidence="2">
    <location>
        <begin position="302"/>
        <end position="323"/>
    </location>
</feature>
<dbReference type="PROSITE" id="PS50157">
    <property type="entry name" value="ZINC_FINGER_C2H2_2"/>
    <property type="match status" value="1"/>
</dbReference>
<organism evidence="4 5">
    <name type="scientific">Cylindrobasidium torrendii FP15055 ss-10</name>
    <dbReference type="NCBI Taxonomy" id="1314674"/>
    <lineage>
        <taxon>Eukaryota</taxon>
        <taxon>Fungi</taxon>
        <taxon>Dikarya</taxon>
        <taxon>Basidiomycota</taxon>
        <taxon>Agaricomycotina</taxon>
        <taxon>Agaricomycetes</taxon>
        <taxon>Agaricomycetidae</taxon>
        <taxon>Agaricales</taxon>
        <taxon>Marasmiineae</taxon>
        <taxon>Physalacriaceae</taxon>
        <taxon>Cylindrobasidium</taxon>
    </lineage>
</organism>
<feature type="region of interest" description="Disordered" evidence="2">
    <location>
        <begin position="290"/>
        <end position="323"/>
    </location>
</feature>
<feature type="region of interest" description="Disordered" evidence="2">
    <location>
        <begin position="1"/>
        <end position="71"/>
    </location>
</feature>
<dbReference type="SMART" id="SM00355">
    <property type="entry name" value="ZnF_C2H2"/>
    <property type="match status" value="2"/>
</dbReference>
<dbReference type="Proteomes" id="UP000054007">
    <property type="component" value="Unassembled WGS sequence"/>
</dbReference>
<evidence type="ECO:0000256" key="2">
    <source>
        <dbReference type="SAM" id="MobiDB-lite"/>
    </source>
</evidence>
<evidence type="ECO:0000256" key="1">
    <source>
        <dbReference type="PROSITE-ProRule" id="PRU00042"/>
    </source>
</evidence>